<keyword evidence="8" id="KW-1185">Reference proteome</keyword>
<evidence type="ECO:0000256" key="1">
    <source>
        <dbReference type="ARBA" id="ARBA00004308"/>
    </source>
</evidence>
<proteinExistence type="inferred from homology"/>
<dbReference type="InterPro" id="IPR026739">
    <property type="entry name" value="AP_beta"/>
</dbReference>
<comment type="subcellular location">
    <subcellularLocation>
        <location evidence="1">Endomembrane system</location>
    </subcellularLocation>
</comment>
<reference evidence="7" key="1">
    <citation type="submission" date="2020-05" db="EMBL/GenBank/DDBJ databases">
        <title>Phylogenomic resolution of chytrid fungi.</title>
        <authorList>
            <person name="Stajich J.E."/>
            <person name="Amses K."/>
            <person name="Simmons R."/>
            <person name="Seto K."/>
            <person name="Myers J."/>
            <person name="Bonds A."/>
            <person name="Quandt C.A."/>
            <person name="Barry K."/>
            <person name="Liu P."/>
            <person name="Grigoriev I."/>
            <person name="Longcore J.E."/>
            <person name="James T.Y."/>
        </authorList>
    </citation>
    <scope>NUCLEOTIDE SEQUENCE</scope>
    <source>
        <strain evidence="7">PLAUS21</strain>
    </source>
</reference>
<organism evidence="7 8">
    <name type="scientific">Boothiomyces macroporosus</name>
    <dbReference type="NCBI Taxonomy" id="261099"/>
    <lineage>
        <taxon>Eukaryota</taxon>
        <taxon>Fungi</taxon>
        <taxon>Fungi incertae sedis</taxon>
        <taxon>Chytridiomycota</taxon>
        <taxon>Chytridiomycota incertae sedis</taxon>
        <taxon>Chytridiomycetes</taxon>
        <taxon>Rhizophydiales</taxon>
        <taxon>Terramycetaceae</taxon>
        <taxon>Boothiomyces</taxon>
    </lineage>
</organism>
<dbReference type="SUPFAM" id="SSF48371">
    <property type="entry name" value="ARM repeat"/>
    <property type="match status" value="1"/>
</dbReference>
<comment type="similarity">
    <text evidence="2">Belongs to the adaptor complexes large subunit family.</text>
</comment>
<evidence type="ECO:0000259" key="6">
    <source>
        <dbReference type="Pfam" id="PF01602"/>
    </source>
</evidence>
<evidence type="ECO:0000256" key="2">
    <source>
        <dbReference type="ARBA" id="ARBA00006613"/>
    </source>
</evidence>
<protein>
    <recommendedName>
        <fullName evidence="6">Clathrin/coatomer adaptor adaptin-like N-terminal domain-containing protein</fullName>
    </recommendedName>
</protein>
<keyword evidence="4" id="KW-0653">Protein transport</keyword>
<evidence type="ECO:0000256" key="3">
    <source>
        <dbReference type="ARBA" id="ARBA00022448"/>
    </source>
</evidence>
<evidence type="ECO:0000313" key="8">
    <source>
        <dbReference type="Proteomes" id="UP001210925"/>
    </source>
</evidence>
<feature type="domain" description="Clathrin/coatomer adaptor adaptin-like N-terminal" evidence="6">
    <location>
        <begin position="14"/>
        <end position="359"/>
    </location>
</feature>
<dbReference type="GO" id="GO:0030117">
    <property type="term" value="C:membrane coat"/>
    <property type="evidence" value="ECO:0007669"/>
    <property type="project" value="InterPro"/>
</dbReference>
<keyword evidence="5" id="KW-0472">Membrane</keyword>
<dbReference type="Pfam" id="PF01602">
    <property type="entry name" value="Adaptin_N"/>
    <property type="match status" value="1"/>
</dbReference>
<dbReference type="AlphaFoldDB" id="A0AAD5UDQ9"/>
<name>A0AAD5UDQ9_9FUNG</name>
<keyword evidence="3" id="KW-0813">Transport</keyword>
<dbReference type="GO" id="GO:0012505">
    <property type="term" value="C:endomembrane system"/>
    <property type="evidence" value="ECO:0007669"/>
    <property type="project" value="UniProtKB-SubCell"/>
</dbReference>
<dbReference type="Proteomes" id="UP001210925">
    <property type="component" value="Unassembled WGS sequence"/>
</dbReference>
<dbReference type="Gene3D" id="1.25.10.10">
    <property type="entry name" value="Leucine-rich Repeat Variant"/>
    <property type="match status" value="1"/>
</dbReference>
<dbReference type="InterPro" id="IPR016024">
    <property type="entry name" value="ARM-type_fold"/>
</dbReference>
<evidence type="ECO:0000313" key="7">
    <source>
        <dbReference type="EMBL" id="KAJ3255004.1"/>
    </source>
</evidence>
<accession>A0AAD5UDQ9</accession>
<sequence>MSDSKFFQRGKVHELQSELQSDRKDPKYTKKKQVLKKVVANMTMGNDMSPLSNDILSCINIPDLEIKKMVYLFLVTYCKYKPEMAVAAINSITRDTSDENPLIRALAIRNMSNLPTERVLEALCVPLKKALNDKDPYVVKTAAIGVAKLFSYNEVLVRKEGFLDVLAGLLSHENSMVIANAVASLMDIASRSDSFEFKVDVGTANRLLTALDECSEWSQCFILDAIMTVTPDDPTDAELLADRISPRLQHSNSSVVVAAVRLILYLSNFVKKPEVMQNLLKKCGPPLVTLLHSKPEIQFVALRNIQLILQKHSTFLKNDIKVFFCKYNDPIYVKLTKLEIMIQLVDESNIFTVLAELKECAIKIEKSADKCIETLVDIIQTKVDYVVQEAIIVIKDIFRKYPNRFESVIRILCENLGSLEESEAKSSMIWIIGQYADRIENADELLDGFLETFKDDVPIVQLALLTAIVKLFIKRPSAGQKLVPRVLKYATEEVDNPDLRDRESDNLDPAVLSQLLYQVSTLSSLTYKPVKLNPQFAAKLLTLHLESSKILKIPPRIANPVSEAASVPVAPMINPYVADDFQNRNVMRQTNNIPASSSPIQMMFGDLPLDLFSTPNNGPIIDRSNSPEIDLYGLSLDQRNRNSIDSYGSTGSTSGGRYNNGLTLLNTTKPLTLGSNPNSSVPTSAYNPFGSVNPSVMSNMNMPPLSANTTTNASQYNPFGAVSNAIPIQNSMVAPIQTSPARLAGINTGLPAASPISPIRGHQTGPPLSAGVNPLSGGLNPPRMFSNPVSPGGITTNPNAVLDPFSKTSTGIVGGNETKELYSLSVSNGYVAPKLLYLPSAQGRGLEILGTCTFN</sequence>
<evidence type="ECO:0000256" key="4">
    <source>
        <dbReference type="ARBA" id="ARBA00022927"/>
    </source>
</evidence>
<evidence type="ECO:0000256" key="5">
    <source>
        <dbReference type="ARBA" id="ARBA00023136"/>
    </source>
</evidence>
<comment type="caution">
    <text evidence="7">The sequence shown here is derived from an EMBL/GenBank/DDBJ whole genome shotgun (WGS) entry which is preliminary data.</text>
</comment>
<dbReference type="GO" id="GO:0006886">
    <property type="term" value="P:intracellular protein transport"/>
    <property type="evidence" value="ECO:0007669"/>
    <property type="project" value="InterPro"/>
</dbReference>
<dbReference type="EMBL" id="JADGKB010000074">
    <property type="protein sequence ID" value="KAJ3255004.1"/>
    <property type="molecule type" value="Genomic_DNA"/>
</dbReference>
<dbReference type="GO" id="GO:0016192">
    <property type="term" value="P:vesicle-mediated transport"/>
    <property type="evidence" value="ECO:0007669"/>
    <property type="project" value="InterPro"/>
</dbReference>
<dbReference type="InterPro" id="IPR011989">
    <property type="entry name" value="ARM-like"/>
</dbReference>
<dbReference type="InterPro" id="IPR002553">
    <property type="entry name" value="Clathrin/coatomer_adapt-like_N"/>
</dbReference>
<gene>
    <name evidence="7" type="ORF">HK103_006706</name>
</gene>
<dbReference type="PANTHER" id="PTHR11134">
    <property type="entry name" value="ADAPTOR COMPLEX SUBUNIT BETA FAMILY MEMBER"/>
    <property type="match status" value="1"/>
</dbReference>